<feature type="binding site" evidence="7">
    <location>
        <position position="30"/>
    </location>
    <ligand>
        <name>3-phosphoshikimate</name>
        <dbReference type="ChEBI" id="CHEBI:145989"/>
    </ligand>
</feature>
<evidence type="ECO:0000313" key="10">
    <source>
        <dbReference type="Proteomes" id="UP000664417"/>
    </source>
</evidence>
<evidence type="ECO:0000256" key="1">
    <source>
        <dbReference type="ARBA" id="ARBA00004811"/>
    </source>
</evidence>
<dbReference type="EC" id="2.5.1.19" evidence="7"/>
<dbReference type="GO" id="GO:0003866">
    <property type="term" value="F:3-phosphoshikimate 1-carboxyvinyltransferase activity"/>
    <property type="evidence" value="ECO:0007669"/>
    <property type="project" value="UniProtKB-UniRule"/>
</dbReference>
<evidence type="ECO:0000313" key="9">
    <source>
        <dbReference type="EMBL" id="MBO1320382.1"/>
    </source>
</evidence>
<dbReference type="InterPro" id="IPR023193">
    <property type="entry name" value="EPSP_synthase_CS"/>
</dbReference>
<evidence type="ECO:0000256" key="2">
    <source>
        <dbReference type="ARBA" id="ARBA00009948"/>
    </source>
</evidence>
<feature type="binding site" evidence="7">
    <location>
        <position position="344"/>
    </location>
    <ligand>
        <name>3-phosphoshikimate</name>
        <dbReference type="ChEBI" id="CHEBI:145989"/>
    </ligand>
</feature>
<dbReference type="GO" id="GO:0008652">
    <property type="term" value="P:amino acid biosynthetic process"/>
    <property type="evidence" value="ECO:0007669"/>
    <property type="project" value="UniProtKB-KW"/>
</dbReference>
<feature type="binding site" evidence="7">
    <location>
        <position position="31"/>
    </location>
    <ligand>
        <name>3-phosphoshikimate</name>
        <dbReference type="ChEBI" id="CHEBI:145989"/>
    </ligand>
</feature>
<dbReference type="EMBL" id="JAFREP010000017">
    <property type="protein sequence ID" value="MBO1320382.1"/>
    <property type="molecule type" value="Genomic_DNA"/>
</dbReference>
<dbReference type="PIRSF" id="PIRSF000505">
    <property type="entry name" value="EPSPS"/>
    <property type="match status" value="1"/>
</dbReference>
<feature type="binding site" evidence="7">
    <location>
        <position position="100"/>
    </location>
    <ligand>
        <name>phosphoenolpyruvate</name>
        <dbReference type="ChEBI" id="CHEBI:58702"/>
    </ligand>
</feature>
<dbReference type="GO" id="GO:0005737">
    <property type="term" value="C:cytoplasm"/>
    <property type="evidence" value="ECO:0007669"/>
    <property type="project" value="UniProtKB-SubCell"/>
</dbReference>
<dbReference type="InterPro" id="IPR006264">
    <property type="entry name" value="EPSP_synthase"/>
</dbReference>
<dbReference type="PANTHER" id="PTHR21090:SF5">
    <property type="entry name" value="PENTAFUNCTIONAL AROM POLYPEPTIDE"/>
    <property type="match status" value="1"/>
</dbReference>
<feature type="binding site" evidence="7">
    <location>
        <position position="173"/>
    </location>
    <ligand>
        <name>3-phosphoshikimate</name>
        <dbReference type="ChEBI" id="CHEBI:145989"/>
    </ligand>
</feature>
<dbReference type="GO" id="GO:0009423">
    <property type="term" value="P:chorismate biosynthetic process"/>
    <property type="evidence" value="ECO:0007669"/>
    <property type="project" value="UniProtKB-UniRule"/>
</dbReference>
<dbReference type="GO" id="GO:0009073">
    <property type="term" value="P:aromatic amino acid family biosynthetic process"/>
    <property type="evidence" value="ECO:0007669"/>
    <property type="project" value="UniProtKB-KW"/>
</dbReference>
<keyword evidence="5 7" id="KW-0057">Aromatic amino acid biosynthesis</keyword>
<comment type="subunit">
    <text evidence="7">Monomer.</text>
</comment>
<comment type="catalytic activity">
    <reaction evidence="6">
        <text>3-phosphoshikimate + phosphoenolpyruvate = 5-O-(1-carboxyvinyl)-3-phosphoshikimate + phosphate</text>
        <dbReference type="Rhea" id="RHEA:21256"/>
        <dbReference type="ChEBI" id="CHEBI:43474"/>
        <dbReference type="ChEBI" id="CHEBI:57701"/>
        <dbReference type="ChEBI" id="CHEBI:58702"/>
        <dbReference type="ChEBI" id="CHEBI:145989"/>
        <dbReference type="EC" id="2.5.1.19"/>
    </reaction>
    <physiologicalReaction direction="left-to-right" evidence="6">
        <dbReference type="Rhea" id="RHEA:21257"/>
    </physiologicalReaction>
</comment>
<dbReference type="HAMAP" id="MF_00210">
    <property type="entry name" value="EPSP_synth"/>
    <property type="match status" value="1"/>
</dbReference>
<feature type="binding site" evidence="7">
    <location>
        <position position="390"/>
    </location>
    <ligand>
        <name>phosphoenolpyruvate</name>
        <dbReference type="ChEBI" id="CHEBI:58702"/>
    </ligand>
</feature>
<name>A0A8J7Q9T5_9BACT</name>
<dbReference type="InterPro" id="IPR013792">
    <property type="entry name" value="RNA3'P_cycl/enolpyr_Trfase_a/b"/>
</dbReference>
<dbReference type="CDD" id="cd01556">
    <property type="entry name" value="EPSP_synthase"/>
    <property type="match status" value="1"/>
</dbReference>
<evidence type="ECO:0000256" key="6">
    <source>
        <dbReference type="ARBA" id="ARBA00044633"/>
    </source>
</evidence>
<dbReference type="Gene3D" id="3.65.10.10">
    <property type="entry name" value="Enolpyruvate transferase domain"/>
    <property type="match status" value="2"/>
</dbReference>
<feature type="domain" description="Enolpyruvate transferase" evidence="8">
    <location>
        <begin position="17"/>
        <end position="422"/>
    </location>
</feature>
<dbReference type="SUPFAM" id="SSF55205">
    <property type="entry name" value="EPT/RTPC-like"/>
    <property type="match status" value="1"/>
</dbReference>
<dbReference type="PROSITE" id="PS00885">
    <property type="entry name" value="EPSP_SYNTHASE_2"/>
    <property type="match status" value="1"/>
</dbReference>
<dbReference type="Proteomes" id="UP000664417">
    <property type="component" value="Unassembled WGS sequence"/>
</dbReference>
<comment type="subcellular location">
    <subcellularLocation>
        <location evidence="7">Cytoplasm</location>
    </subcellularLocation>
</comment>
<accession>A0A8J7Q9T5</accession>
<keyword evidence="7" id="KW-0963">Cytoplasm</keyword>
<evidence type="ECO:0000259" key="8">
    <source>
        <dbReference type="Pfam" id="PF00275"/>
    </source>
</evidence>
<feature type="binding site" evidence="7">
    <location>
        <position position="340"/>
    </location>
    <ligand>
        <name>3-phosphoshikimate</name>
        <dbReference type="ChEBI" id="CHEBI:145989"/>
    </ligand>
</feature>
<keyword evidence="10" id="KW-1185">Reference proteome</keyword>
<feature type="binding site" evidence="7">
    <location>
        <position position="30"/>
    </location>
    <ligand>
        <name>phosphoenolpyruvate</name>
        <dbReference type="ChEBI" id="CHEBI:58702"/>
    </ligand>
</feature>
<dbReference type="InterPro" id="IPR001986">
    <property type="entry name" value="Enolpyruvate_Tfrase_dom"/>
</dbReference>
<feature type="binding site" evidence="7">
    <location>
        <position position="317"/>
    </location>
    <ligand>
        <name>3-phosphoshikimate</name>
        <dbReference type="ChEBI" id="CHEBI:145989"/>
    </ligand>
</feature>
<dbReference type="RefSeq" id="WP_207860336.1">
    <property type="nucleotide sequence ID" value="NZ_JAFREP010000017.1"/>
</dbReference>
<feature type="binding site" evidence="7">
    <location>
        <position position="415"/>
    </location>
    <ligand>
        <name>phosphoenolpyruvate</name>
        <dbReference type="ChEBI" id="CHEBI:58702"/>
    </ligand>
</feature>
<dbReference type="PROSITE" id="PS00104">
    <property type="entry name" value="EPSP_SYNTHASE_1"/>
    <property type="match status" value="1"/>
</dbReference>
<keyword evidence="4 7" id="KW-0808">Transferase</keyword>
<protein>
    <recommendedName>
        <fullName evidence="7">3-phosphoshikimate 1-carboxyvinyltransferase</fullName>
        <ecNumber evidence="7">2.5.1.19</ecNumber>
    </recommendedName>
    <alternativeName>
        <fullName evidence="7">5-enolpyruvylshikimate-3-phosphate synthase</fullName>
        <shortName evidence="7">EPSP synthase</shortName>
        <shortName evidence="7">EPSPS</shortName>
    </alternativeName>
</protein>
<feature type="binding site" evidence="7">
    <location>
        <position position="174"/>
    </location>
    <ligand>
        <name>3-phosphoshikimate</name>
        <dbReference type="ChEBI" id="CHEBI:145989"/>
    </ligand>
</feature>
<feature type="binding site" evidence="7">
    <location>
        <position position="128"/>
    </location>
    <ligand>
        <name>phosphoenolpyruvate</name>
        <dbReference type="ChEBI" id="CHEBI:58702"/>
    </ligand>
</feature>
<comment type="similarity">
    <text evidence="2 7">Belongs to the EPSP synthase family.</text>
</comment>
<dbReference type="AlphaFoldDB" id="A0A8J7Q9T5"/>
<keyword evidence="3 7" id="KW-0028">Amino-acid biosynthesis</keyword>
<gene>
    <name evidence="7 9" type="primary">aroA</name>
    <name evidence="9" type="ORF">J3U88_18045</name>
</gene>
<evidence type="ECO:0000256" key="5">
    <source>
        <dbReference type="ARBA" id="ARBA00023141"/>
    </source>
</evidence>
<reference evidence="9" key="1">
    <citation type="submission" date="2021-03" db="EMBL/GenBank/DDBJ databases">
        <authorList>
            <person name="Wang G."/>
        </authorList>
    </citation>
    <scope>NUCLEOTIDE SEQUENCE</scope>
    <source>
        <strain evidence="9">KCTC 12899</strain>
    </source>
</reference>
<organism evidence="9 10">
    <name type="scientific">Acanthopleuribacter pedis</name>
    <dbReference type="NCBI Taxonomy" id="442870"/>
    <lineage>
        <taxon>Bacteria</taxon>
        <taxon>Pseudomonadati</taxon>
        <taxon>Acidobacteriota</taxon>
        <taxon>Holophagae</taxon>
        <taxon>Acanthopleuribacterales</taxon>
        <taxon>Acanthopleuribacteraceae</taxon>
        <taxon>Acanthopleuribacter</taxon>
    </lineage>
</organism>
<evidence type="ECO:0000256" key="3">
    <source>
        <dbReference type="ARBA" id="ARBA00022605"/>
    </source>
</evidence>
<feature type="active site" description="Proton acceptor" evidence="7">
    <location>
        <position position="317"/>
    </location>
</feature>
<dbReference type="NCBIfam" id="TIGR01356">
    <property type="entry name" value="aroA"/>
    <property type="match status" value="1"/>
</dbReference>
<comment type="pathway">
    <text evidence="1 7">Metabolic intermediate biosynthesis; chorismate biosynthesis; chorismate from D-erythrose 4-phosphate and phosphoenolpyruvate: step 6/7.</text>
</comment>
<dbReference type="Pfam" id="PF00275">
    <property type="entry name" value="EPSP_synthase"/>
    <property type="match status" value="1"/>
</dbReference>
<sequence length="431" mass="46282">MVSPFDLSQPHAVVSPAAPVATRAAVPGSKSLTNRYLLLAAAAAGTSFLKNPLHSDDTTYMRAALKAMGVTIDEQPEGWSVHGRSPWQNPTEPLFIGNAGTAMRFLTPALPAQGVAATITGNERMLVRPIKDLVDGLRQLKTEVAYRGEEGFPPLQLQPPLTGGACRIRGDASSQYLSGLLMALPTAQQDSLIEIEGPLVSRTYVAMTLDCMARLGVTVGVNEDHTRFEIAGGQTYRATDIDIEPDASTASYWFALPLMVGGTLTVPACPEQSHQGDFGLVGLLAEMGARVTRDGGELTISDAPLNGVDVDMNTMSDVAPTLAVVATRAQSPTTIRNIYNMRIKECDRIEALQTAFDQLGLKMENGRDWIKIYPGRVTTPALVNPEDDHRMAMVFALLGLADGGVGIRDPECVAKTYPTFYEAFGAVLHRK</sequence>
<comment type="caution">
    <text evidence="9">The sequence shown here is derived from an EMBL/GenBank/DDBJ whole genome shotgun (WGS) entry which is preliminary data.</text>
</comment>
<dbReference type="UniPathway" id="UPA00053">
    <property type="reaction ID" value="UER00089"/>
</dbReference>
<evidence type="ECO:0000256" key="7">
    <source>
        <dbReference type="HAMAP-Rule" id="MF_00210"/>
    </source>
</evidence>
<dbReference type="InterPro" id="IPR036968">
    <property type="entry name" value="Enolpyruvate_Tfrase_sf"/>
</dbReference>
<feature type="binding site" evidence="7">
    <location>
        <position position="348"/>
    </location>
    <ligand>
        <name>phosphoenolpyruvate</name>
        <dbReference type="ChEBI" id="CHEBI:58702"/>
    </ligand>
</feature>
<comment type="function">
    <text evidence="7">Catalyzes the transfer of the enolpyruvyl moiety of phosphoenolpyruvate (PEP) to the 5-hydroxyl of shikimate-3-phosphate (S3P) to produce enolpyruvyl shikimate-3-phosphate and inorganic phosphate.</text>
</comment>
<proteinExistence type="inferred from homology"/>
<feature type="binding site" evidence="7">
    <location>
        <position position="175"/>
    </location>
    <ligand>
        <name>phosphoenolpyruvate</name>
        <dbReference type="ChEBI" id="CHEBI:58702"/>
    </ligand>
</feature>
<feature type="binding site" evidence="7">
    <location>
        <position position="201"/>
    </location>
    <ligand>
        <name>3-phosphoshikimate</name>
        <dbReference type="ChEBI" id="CHEBI:145989"/>
    </ligand>
</feature>
<feature type="binding site" evidence="7">
    <location>
        <position position="35"/>
    </location>
    <ligand>
        <name>3-phosphoshikimate</name>
        <dbReference type="ChEBI" id="CHEBI:145989"/>
    </ligand>
</feature>
<feature type="binding site" evidence="7">
    <location>
        <position position="175"/>
    </location>
    <ligand>
        <name>3-phosphoshikimate</name>
        <dbReference type="ChEBI" id="CHEBI:145989"/>
    </ligand>
</feature>
<evidence type="ECO:0000256" key="4">
    <source>
        <dbReference type="ARBA" id="ARBA00022679"/>
    </source>
</evidence>
<dbReference type="PANTHER" id="PTHR21090">
    <property type="entry name" value="AROM/DEHYDROQUINATE SYNTHASE"/>
    <property type="match status" value="1"/>
</dbReference>